<gene>
    <name evidence="2" type="ORF">FA048_17625</name>
</gene>
<feature type="transmembrane region" description="Helical" evidence="1">
    <location>
        <begin position="93"/>
        <end position="112"/>
    </location>
</feature>
<name>A0A4U1CJL2_9SPHI</name>
<protein>
    <recommendedName>
        <fullName evidence="4">DUF2306 domain-containing protein</fullName>
    </recommendedName>
</protein>
<dbReference type="AlphaFoldDB" id="A0A4U1CJL2"/>
<sequence>MGLSNLGIFHTVIGVLAIVAAIVSYIKYSKINLDELSGKIYFYGTIITALTALGISKHGGFNPGHAFSILIAILVAVAYFLHSRKKGNNRSRYFENFFLSFSFLLSWLPTVNETFTRIPIGHPLANGPSDPIIGKTLLVLLVLFIVGSIFQFLKQKKINISTNQ</sequence>
<dbReference type="RefSeq" id="WP_136843582.1">
    <property type="nucleotide sequence ID" value="NZ_SWBR01000005.1"/>
</dbReference>
<evidence type="ECO:0000313" key="3">
    <source>
        <dbReference type="Proteomes" id="UP000309488"/>
    </source>
</evidence>
<keyword evidence="1" id="KW-0812">Transmembrane</keyword>
<keyword evidence="1" id="KW-1133">Transmembrane helix</keyword>
<evidence type="ECO:0000256" key="1">
    <source>
        <dbReference type="SAM" id="Phobius"/>
    </source>
</evidence>
<keyword evidence="3" id="KW-1185">Reference proteome</keyword>
<feature type="transmembrane region" description="Helical" evidence="1">
    <location>
        <begin position="64"/>
        <end position="81"/>
    </location>
</feature>
<evidence type="ECO:0008006" key="4">
    <source>
        <dbReference type="Google" id="ProtNLM"/>
    </source>
</evidence>
<dbReference type="EMBL" id="SWBR01000005">
    <property type="protein sequence ID" value="TKC05543.1"/>
    <property type="molecule type" value="Genomic_DNA"/>
</dbReference>
<comment type="caution">
    <text evidence="2">The sequence shown here is derived from an EMBL/GenBank/DDBJ whole genome shotgun (WGS) entry which is preliminary data.</text>
</comment>
<accession>A0A4U1CJL2</accession>
<dbReference type="OrthoDB" id="713921at2"/>
<reference evidence="2 3" key="1">
    <citation type="submission" date="2019-04" db="EMBL/GenBank/DDBJ databases">
        <title>Pedobacter sp. RP-3-22 sp. nov., isolated from Arctic soil.</title>
        <authorList>
            <person name="Dahal R.H."/>
            <person name="Kim D.-U."/>
        </authorList>
    </citation>
    <scope>NUCLEOTIDE SEQUENCE [LARGE SCALE GENOMIC DNA]</scope>
    <source>
        <strain evidence="2 3">RP-3-22</strain>
    </source>
</reference>
<organism evidence="2 3">
    <name type="scientific">Pedobacter polaris</name>
    <dbReference type="NCBI Taxonomy" id="2571273"/>
    <lineage>
        <taxon>Bacteria</taxon>
        <taxon>Pseudomonadati</taxon>
        <taxon>Bacteroidota</taxon>
        <taxon>Sphingobacteriia</taxon>
        <taxon>Sphingobacteriales</taxon>
        <taxon>Sphingobacteriaceae</taxon>
        <taxon>Pedobacter</taxon>
    </lineage>
</organism>
<feature type="transmembrane region" description="Helical" evidence="1">
    <location>
        <begin position="40"/>
        <end position="58"/>
    </location>
</feature>
<proteinExistence type="predicted"/>
<evidence type="ECO:0000313" key="2">
    <source>
        <dbReference type="EMBL" id="TKC05543.1"/>
    </source>
</evidence>
<feature type="transmembrane region" description="Helical" evidence="1">
    <location>
        <begin position="6"/>
        <end position="28"/>
    </location>
</feature>
<dbReference type="Proteomes" id="UP000309488">
    <property type="component" value="Unassembled WGS sequence"/>
</dbReference>
<keyword evidence="1" id="KW-0472">Membrane</keyword>
<feature type="transmembrane region" description="Helical" evidence="1">
    <location>
        <begin position="132"/>
        <end position="153"/>
    </location>
</feature>